<protein>
    <submittedName>
        <fullName evidence="2">Uncharacterized protein</fullName>
    </submittedName>
</protein>
<dbReference type="Proteomes" id="UP000215127">
    <property type="component" value="Chromosome 7"/>
</dbReference>
<keyword evidence="3" id="KW-1185">Reference proteome</keyword>
<feature type="region of interest" description="Disordered" evidence="1">
    <location>
        <begin position="1"/>
        <end position="54"/>
    </location>
</feature>
<dbReference type="AlphaFoldDB" id="A0A1X7RZQ7"/>
<sequence>MASLPTGLYVPTNERSPPAKGEPSRRRRKMKWPFEQTGEVKQKPVEYGPDTKPADQGMSAVWQKLPVELATIIIVKTAVIPLEIYAALEPQNWQQVRNALAISVGVRQDVIRALNDRGAIESDLKVPVHQVNWGREPRPPNTEPSRALLNHFGWLPVALRNKKLYGAYVKVHVWAPFPGPDETSEVERIVVPAKHREGLELSDSQVQELMASICSKSNSYKCGRRLLDIEGAWGIRPTARDISNARKLLVREEDPSTILQVEQYWAVLHGGRATRLN</sequence>
<organism evidence="2 3">
    <name type="scientific">Zymoseptoria tritici (strain ST99CH_3D7)</name>
    <dbReference type="NCBI Taxonomy" id="1276538"/>
    <lineage>
        <taxon>Eukaryota</taxon>
        <taxon>Fungi</taxon>
        <taxon>Dikarya</taxon>
        <taxon>Ascomycota</taxon>
        <taxon>Pezizomycotina</taxon>
        <taxon>Dothideomycetes</taxon>
        <taxon>Dothideomycetidae</taxon>
        <taxon>Mycosphaerellales</taxon>
        <taxon>Mycosphaerellaceae</taxon>
        <taxon>Zymoseptoria</taxon>
    </lineage>
</organism>
<accession>A0A1X7RZQ7</accession>
<name>A0A1X7RZQ7_ZYMT9</name>
<proteinExistence type="predicted"/>
<evidence type="ECO:0000313" key="3">
    <source>
        <dbReference type="Proteomes" id="UP000215127"/>
    </source>
</evidence>
<reference evidence="2 3" key="1">
    <citation type="submission" date="2016-06" db="EMBL/GenBank/DDBJ databases">
        <authorList>
            <person name="Kjaerup R.B."/>
            <person name="Dalgaard T.S."/>
            <person name="Juul-Madsen H.R."/>
        </authorList>
    </citation>
    <scope>NUCLEOTIDE SEQUENCE [LARGE SCALE GENOMIC DNA]</scope>
</reference>
<evidence type="ECO:0000313" key="2">
    <source>
        <dbReference type="EMBL" id="SMQ52855.1"/>
    </source>
</evidence>
<evidence type="ECO:0000256" key="1">
    <source>
        <dbReference type="SAM" id="MobiDB-lite"/>
    </source>
</evidence>
<dbReference type="EMBL" id="LT853698">
    <property type="protein sequence ID" value="SMQ52855.1"/>
    <property type="molecule type" value="Genomic_DNA"/>
</dbReference>
<gene>
    <name evidence="2" type="ORF">ZT3D7_G8008</name>
</gene>